<sequence>MSKELTEFESGLITAVQEMVDVECGRKEVYRKVALLASITRKPLEKQYITHEEDLRNNLTKY</sequence>
<dbReference type="RefSeq" id="WP_136854057.1">
    <property type="nucleotide sequence ID" value="NZ_SWCI01000011.1"/>
</dbReference>
<dbReference type="AlphaFoldDB" id="A0A4U1BDG1"/>
<proteinExistence type="predicted"/>
<protein>
    <submittedName>
        <fullName evidence="1">Uncharacterized protein</fullName>
    </submittedName>
</protein>
<comment type="caution">
    <text evidence="1">The sequence shown here is derived from an EMBL/GenBank/DDBJ whole genome shotgun (WGS) entry which is preliminary data.</text>
</comment>
<keyword evidence="2" id="KW-1185">Reference proteome</keyword>
<reference evidence="1 2" key="1">
    <citation type="submission" date="2019-04" db="EMBL/GenBank/DDBJ databases">
        <authorList>
            <person name="Hwang J.C."/>
        </authorList>
    </citation>
    <scope>NUCLEOTIDE SEQUENCE [LARGE SCALE GENOMIC DNA]</scope>
    <source>
        <strain evidence="1 2">IMCC35001</strain>
    </source>
</reference>
<dbReference type="EMBL" id="SWCI01000011">
    <property type="protein sequence ID" value="TKB47987.1"/>
    <property type="molecule type" value="Genomic_DNA"/>
</dbReference>
<accession>A0A4U1BDG1</accession>
<dbReference type="Proteomes" id="UP000305674">
    <property type="component" value="Unassembled WGS sequence"/>
</dbReference>
<organism evidence="1 2">
    <name type="scientific">Ferrimonas sediminicola</name>
    <dbReference type="NCBI Taxonomy" id="2569538"/>
    <lineage>
        <taxon>Bacteria</taxon>
        <taxon>Pseudomonadati</taxon>
        <taxon>Pseudomonadota</taxon>
        <taxon>Gammaproteobacteria</taxon>
        <taxon>Alteromonadales</taxon>
        <taxon>Ferrimonadaceae</taxon>
        <taxon>Ferrimonas</taxon>
    </lineage>
</organism>
<evidence type="ECO:0000313" key="1">
    <source>
        <dbReference type="EMBL" id="TKB47987.1"/>
    </source>
</evidence>
<name>A0A4U1BDG1_9GAMM</name>
<evidence type="ECO:0000313" key="2">
    <source>
        <dbReference type="Proteomes" id="UP000305674"/>
    </source>
</evidence>
<gene>
    <name evidence="1" type="ORF">FCL40_14715</name>
</gene>